<evidence type="ECO:0000313" key="1">
    <source>
        <dbReference type="EMBL" id="KAJ8676181.1"/>
    </source>
</evidence>
<accession>A0ACC2P014</accession>
<protein>
    <submittedName>
        <fullName evidence="1">Uncharacterized protein</fullName>
    </submittedName>
</protein>
<dbReference type="EMBL" id="CM056742">
    <property type="protein sequence ID" value="KAJ8676181.1"/>
    <property type="molecule type" value="Genomic_DNA"/>
</dbReference>
<dbReference type="Proteomes" id="UP001239111">
    <property type="component" value="Chromosome 2"/>
</dbReference>
<organism evidence="1 2">
    <name type="scientific">Eretmocerus hayati</name>
    <dbReference type="NCBI Taxonomy" id="131215"/>
    <lineage>
        <taxon>Eukaryota</taxon>
        <taxon>Metazoa</taxon>
        <taxon>Ecdysozoa</taxon>
        <taxon>Arthropoda</taxon>
        <taxon>Hexapoda</taxon>
        <taxon>Insecta</taxon>
        <taxon>Pterygota</taxon>
        <taxon>Neoptera</taxon>
        <taxon>Endopterygota</taxon>
        <taxon>Hymenoptera</taxon>
        <taxon>Apocrita</taxon>
        <taxon>Proctotrupomorpha</taxon>
        <taxon>Chalcidoidea</taxon>
        <taxon>Aphelinidae</taxon>
        <taxon>Aphelininae</taxon>
        <taxon>Eretmocerus</taxon>
    </lineage>
</organism>
<name>A0ACC2P014_9HYME</name>
<gene>
    <name evidence="1" type="ORF">QAD02_011967</name>
</gene>
<keyword evidence="2" id="KW-1185">Reference proteome</keyword>
<proteinExistence type="predicted"/>
<evidence type="ECO:0000313" key="2">
    <source>
        <dbReference type="Proteomes" id="UP001239111"/>
    </source>
</evidence>
<sequence length="115" mass="13180">MLLLHFQLDCKDVESFSKEIEGRIDELSTAGETEVSMKKQKSTACFNLIQLLKGRLRVGALTKPYTSWLKRNILAYRDQLDGLILYSYPESCGANLKGFKDINLEQAKEHRLRLS</sequence>
<comment type="caution">
    <text evidence="1">The sequence shown here is derived from an EMBL/GenBank/DDBJ whole genome shotgun (WGS) entry which is preliminary data.</text>
</comment>
<reference evidence="1" key="1">
    <citation type="submission" date="2023-04" db="EMBL/GenBank/DDBJ databases">
        <title>A chromosome-level genome assembly of the parasitoid wasp Eretmocerus hayati.</title>
        <authorList>
            <person name="Zhong Y."/>
            <person name="Liu S."/>
            <person name="Liu Y."/>
        </authorList>
    </citation>
    <scope>NUCLEOTIDE SEQUENCE</scope>
    <source>
        <strain evidence="1">ZJU_SS_LIU_2023</strain>
    </source>
</reference>